<dbReference type="GO" id="GO:0003678">
    <property type="term" value="F:DNA helicase activity"/>
    <property type="evidence" value="ECO:0007669"/>
    <property type="project" value="UniProtKB-EC"/>
</dbReference>
<keyword evidence="5" id="KW-0378">Hydrolase</keyword>
<dbReference type="Gene3D" id="3.40.50.10810">
    <property type="entry name" value="Tandem AAA-ATPase domain"/>
    <property type="match status" value="1"/>
</dbReference>
<evidence type="ECO:0000256" key="6">
    <source>
        <dbReference type="ARBA" id="ARBA00022806"/>
    </source>
</evidence>
<evidence type="ECO:0000256" key="4">
    <source>
        <dbReference type="ARBA" id="ARBA00022741"/>
    </source>
</evidence>
<dbReference type="Gene3D" id="3.40.50.300">
    <property type="entry name" value="P-loop containing nucleotide triphosphate hydrolases"/>
    <property type="match status" value="2"/>
</dbReference>
<evidence type="ECO:0000256" key="5">
    <source>
        <dbReference type="ARBA" id="ARBA00022801"/>
    </source>
</evidence>
<dbReference type="InterPro" id="IPR001650">
    <property type="entry name" value="Helicase_C-like"/>
</dbReference>
<accession>A0A9J2PTB7</accession>
<dbReference type="CDD" id="cd18793">
    <property type="entry name" value="SF2_C_SNF"/>
    <property type="match status" value="1"/>
</dbReference>
<comment type="subcellular location">
    <subcellularLocation>
        <location evidence="1">Nucleus</location>
    </subcellularLocation>
</comment>
<dbReference type="GO" id="GO:0016787">
    <property type="term" value="F:hydrolase activity"/>
    <property type="evidence" value="ECO:0007669"/>
    <property type="project" value="UniProtKB-KW"/>
</dbReference>
<evidence type="ECO:0000313" key="16">
    <source>
        <dbReference type="Proteomes" id="UP000036681"/>
    </source>
</evidence>
<dbReference type="InterPro" id="IPR014001">
    <property type="entry name" value="Helicase_ATP-bd"/>
</dbReference>
<dbReference type="InterPro" id="IPR049730">
    <property type="entry name" value="SNF2/RAD54-like_C"/>
</dbReference>
<dbReference type="PROSITE" id="PS51192">
    <property type="entry name" value="HELICASE_ATP_BIND_1"/>
    <property type="match status" value="1"/>
</dbReference>
<dbReference type="InterPro" id="IPR000330">
    <property type="entry name" value="SNF2_N"/>
</dbReference>
<evidence type="ECO:0000256" key="9">
    <source>
        <dbReference type="ARBA" id="ARBA00023125"/>
    </source>
</evidence>
<dbReference type="InterPro" id="IPR027417">
    <property type="entry name" value="P-loop_NTPase"/>
</dbReference>
<dbReference type="SUPFAM" id="SSF52540">
    <property type="entry name" value="P-loop containing nucleoside triphosphate hydrolases"/>
    <property type="match status" value="2"/>
</dbReference>
<evidence type="ECO:0000256" key="11">
    <source>
        <dbReference type="ARBA" id="ARBA00059294"/>
    </source>
</evidence>
<keyword evidence="7" id="KW-0067">ATP-binding</keyword>
<organism evidence="16 17">
    <name type="scientific">Ascaris lumbricoides</name>
    <name type="common">Giant roundworm</name>
    <dbReference type="NCBI Taxonomy" id="6252"/>
    <lineage>
        <taxon>Eukaryota</taxon>
        <taxon>Metazoa</taxon>
        <taxon>Ecdysozoa</taxon>
        <taxon>Nematoda</taxon>
        <taxon>Chromadorea</taxon>
        <taxon>Rhabditida</taxon>
        <taxon>Spirurina</taxon>
        <taxon>Ascaridomorpha</taxon>
        <taxon>Ascaridoidea</taxon>
        <taxon>Ascarididae</taxon>
        <taxon>Ascaris</taxon>
    </lineage>
</organism>
<dbReference type="AlphaFoldDB" id="A0A9J2PTB7"/>
<dbReference type="SMART" id="SM00490">
    <property type="entry name" value="HELICc"/>
    <property type="match status" value="1"/>
</dbReference>
<feature type="domain" description="Helicase C-terminal" evidence="15">
    <location>
        <begin position="777"/>
        <end position="937"/>
    </location>
</feature>
<evidence type="ECO:0000256" key="3">
    <source>
        <dbReference type="ARBA" id="ARBA00012551"/>
    </source>
</evidence>
<keyword evidence="9" id="KW-0238">DNA-binding</keyword>
<sequence>MSAGSFFVGEEKRRVAHRPTSSSIELIRELAFKRHSLSKMVNELNSKKGDKSAKKENRFLNGTKVNKKNGGSHNRKVISSEEEEEEEEEEDTGDEFEEYKEEDSFSDELERNTTKRSPISPGQCASFPPSVSSEMTFEERLRTLSESDSGEKHVISQPKWLCKPRLNGKKSVDKTCAVRRKRAFISSSSEEESDDSNHKPLVTLKQMVKRAKIRRVEAALSSDESDAVGERRNKKRIAASAELNARCVAFFNSATRDKLMNAPRMTPKVADYIIERRPFADFEELRSSLSECPRGSSVTEQYVDYLQNRGILEAILDDCKHHSEQMQSALEALRLEQMPSQPKLLDNSCELHPYQQVGLNWLIMMHKLNLNAVLGDEMGLGKTIQVIAFLAYLKECNVHGPHLIVVPSSTIENWMAELAKWAPSIKILTYYGSMDDRRQLRAIATDKSIDVLLTTYNMIGSRAQDRKFFKRFKINYVIYDEGHLLKSCHTERYKNLMKVRGQRKILLTGTPLQNNLIELISLMYFTMTKLFTKYCDDITQLLQHFQQKIPAMEAKNGSLYESDKIEQAKAILQPYILRRLKANVLSCLPKKSESIVYCTMTSEQKEIYMDLVREFREVDANGEKINTGRLMQLRQIANHPLLYRRQYLDDHVIQIAKVLCKKEKEYEKKDPNHLAEDLAFRSDFSISQLCSKYTSTQQFCLDERIALESGKFKELDRLLPDIKRKEKEYEKKDPNHLAEDLAFRSDFSISQLCSKYTSTQQFCLDERIALESGKFKELDRLLPDIKRKGDKVLVFSQFTTMMDILEVYLRLRGHEYCRLDGSTPVMERQERINAFNASNDLFVFLLSTKAGGMGINLTAANHIILHDIDFNPYNDKQAEDRCHRMGQKKEVFVVRLISAGSVEEGMLSVARKKLELEKEVTGANCAEGRVFSIKTTRKLAKQPTMICICVIN</sequence>
<dbReference type="GO" id="GO:0005694">
    <property type="term" value="C:chromosome"/>
    <property type="evidence" value="ECO:0007669"/>
    <property type="project" value="UniProtKB-ARBA"/>
</dbReference>
<keyword evidence="6" id="KW-0347">Helicase</keyword>
<proteinExistence type="inferred from homology"/>
<name>A0A9J2PTB7_ASCLU</name>
<evidence type="ECO:0000256" key="1">
    <source>
        <dbReference type="ARBA" id="ARBA00004123"/>
    </source>
</evidence>
<keyword evidence="4" id="KW-0547">Nucleotide-binding</keyword>
<feature type="domain" description="Helicase ATP-binding" evidence="14">
    <location>
        <begin position="363"/>
        <end position="529"/>
    </location>
</feature>
<dbReference type="Pfam" id="PF00176">
    <property type="entry name" value="SNF2-rel_dom"/>
    <property type="match status" value="1"/>
</dbReference>
<evidence type="ECO:0000259" key="15">
    <source>
        <dbReference type="PROSITE" id="PS51194"/>
    </source>
</evidence>
<feature type="compositionally biased region" description="Basic and acidic residues" evidence="13">
    <location>
        <begin position="137"/>
        <end position="154"/>
    </location>
</feature>
<evidence type="ECO:0000256" key="7">
    <source>
        <dbReference type="ARBA" id="ARBA00022840"/>
    </source>
</evidence>
<dbReference type="Proteomes" id="UP000036681">
    <property type="component" value="Unplaced"/>
</dbReference>
<dbReference type="GO" id="GO:0005524">
    <property type="term" value="F:ATP binding"/>
    <property type="evidence" value="ECO:0007669"/>
    <property type="project" value="UniProtKB-KW"/>
</dbReference>
<evidence type="ECO:0000259" key="14">
    <source>
        <dbReference type="PROSITE" id="PS51192"/>
    </source>
</evidence>
<keyword evidence="8" id="KW-0156">Chromatin regulator</keyword>
<dbReference type="GO" id="GO:0006325">
    <property type="term" value="P:chromatin organization"/>
    <property type="evidence" value="ECO:0007669"/>
    <property type="project" value="UniProtKB-KW"/>
</dbReference>
<evidence type="ECO:0000256" key="2">
    <source>
        <dbReference type="ARBA" id="ARBA00007025"/>
    </source>
</evidence>
<keyword evidence="16" id="KW-1185">Reference proteome</keyword>
<comment type="function">
    <text evidence="11">DNA helicase that possesses intrinsic ATP-dependent nucleosome-remodeling activity and is both required for DNA repair and heterochromatin organization. Promotes DNA end resection of double-strand breaks (DSBs) following DNA damage: probably acts by weakening histone DNA interactions in nucleosomes flanking DSBs.</text>
</comment>
<comment type="similarity">
    <text evidence="2">Belongs to the SNF2/RAD54 helicase family.</text>
</comment>
<dbReference type="GO" id="GO:0005634">
    <property type="term" value="C:nucleus"/>
    <property type="evidence" value="ECO:0007669"/>
    <property type="project" value="UniProtKB-SubCell"/>
</dbReference>
<feature type="compositionally biased region" description="Basic and acidic residues" evidence="13">
    <location>
        <begin position="45"/>
        <end position="58"/>
    </location>
</feature>
<dbReference type="PANTHER" id="PTHR10799">
    <property type="entry name" value="SNF2/RAD54 HELICASE FAMILY"/>
    <property type="match status" value="1"/>
</dbReference>
<evidence type="ECO:0000256" key="10">
    <source>
        <dbReference type="ARBA" id="ARBA00023242"/>
    </source>
</evidence>
<dbReference type="PROSITE" id="PS51194">
    <property type="entry name" value="HELICASE_CTER"/>
    <property type="match status" value="1"/>
</dbReference>
<keyword evidence="10" id="KW-0539">Nucleus</keyword>
<dbReference type="FunFam" id="3.40.50.10810:FF:000014">
    <property type="entry name" value="SWI/SNF-related matrix-associated actin-dependent regulator of chromatin subfamily A containing DEAD/H box 1"/>
    <property type="match status" value="1"/>
</dbReference>
<dbReference type="WBParaSite" id="ALUE_0001334001-mRNA-1">
    <property type="protein sequence ID" value="ALUE_0001334001-mRNA-1"/>
    <property type="gene ID" value="ALUE_0001334001"/>
</dbReference>
<feature type="region of interest" description="Disordered" evidence="13">
    <location>
        <begin position="1"/>
        <end position="22"/>
    </location>
</feature>
<dbReference type="SMART" id="SM00487">
    <property type="entry name" value="DEXDc"/>
    <property type="match status" value="1"/>
</dbReference>
<feature type="region of interest" description="Disordered" evidence="13">
    <location>
        <begin position="43"/>
        <end position="156"/>
    </location>
</feature>
<dbReference type="SUPFAM" id="SSF81585">
    <property type="entry name" value="PsbU/PolX domain-like"/>
    <property type="match status" value="1"/>
</dbReference>
<dbReference type="Pfam" id="PF00271">
    <property type="entry name" value="Helicase_C"/>
    <property type="match status" value="1"/>
</dbReference>
<evidence type="ECO:0000256" key="8">
    <source>
        <dbReference type="ARBA" id="ARBA00022853"/>
    </source>
</evidence>
<dbReference type="GO" id="GO:0003677">
    <property type="term" value="F:DNA binding"/>
    <property type="evidence" value="ECO:0007669"/>
    <property type="project" value="UniProtKB-KW"/>
</dbReference>
<feature type="compositionally biased region" description="Acidic residues" evidence="13">
    <location>
        <begin position="80"/>
        <end position="107"/>
    </location>
</feature>
<dbReference type="InterPro" id="IPR038718">
    <property type="entry name" value="SNF2-like_sf"/>
</dbReference>
<evidence type="ECO:0000256" key="13">
    <source>
        <dbReference type="SAM" id="MobiDB-lite"/>
    </source>
</evidence>
<reference evidence="17" key="1">
    <citation type="submission" date="2023-03" db="UniProtKB">
        <authorList>
            <consortium name="WormBaseParasite"/>
        </authorList>
    </citation>
    <scope>IDENTIFICATION</scope>
</reference>
<dbReference type="EC" id="3.6.4.12" evidence="3"/>
<evidence type="ECO:0000313" key="17">
    <source>
        <dbReference type="WBParaSite" id="ALUE_0001334001-mRNA-1"/>
    </source>
</evidence>
<evidence type="ECO:0000256" key="12">
    <source>
        <dbReference type="ARBA" id="ARBA00069890"/>
    </source>
</evidence>
<protein>
    <recommendedName>
        <fullName evidence="12">SWI/SNF-related matrix-associated actin-dependent regulator of chromatin subfamily A containing DEAD/H box 1 homolog</fullName>
        <ecNumber evidence="3">3.6.4.12</ecNumber>
    </recommendedName>
</protein>